<dbReference type="Pfam" id="PF00026">
    <property type="entry name" value="Asp"/>
    <property type="match status" value="1"/>
</dbReference>
<dbReference type="GO" id="GO:0006508">
    <property type="term" value="P:proteolysis"/>
    <property type="evidence" value="ECO:0007669"/>
    <property type="project" value="UniProtKB-KW"/>
</dbReference>
<dbReference type="PROSITE" id="PS00141">
    <property type="entry name" value="ASP_PROTEASE"/>
    <property type="match status" value="1"/>
</dbReference>
<evidence type="ECO:0000313" key="11">
    <source>
        <dbReference type="Proteomes" id="UP000757232"/>
    </source>
</evidence>
<feature type="region of interest" description="Disordered" evidence="7">
    <location>
        <begin position="427"/>
        <end position="451"/>
    </location>
</feature>
<dbReference type="AlphaFoldDB" id="A0A9Q5I0M5"/>
<dbReference type="SUPFAM" id="SSF50630">
    <property type="entry name" value="Acid proteases"/>
    <property type="match status" value="1"/>
</dbReference>
<evidence type="ECO:0000256" key="7">
    <source>
        <dbReference type="SAM" id="MobiDB-lite"/>
    </source>
</evidence>
<dbReference type="OrthoDB" id="771136at2759"/>
<dbReference type="Gene3D" id="2.40.70.10">
    <property type="entry name" value="Acid Proteases"/>
    <property type="match status" value="2"/>
</dbReference>
<dbReference type="InterPro" id="IPR021109">
    <property type="entry name" value="Peptidase_aspartic_dom_sf"/>
</dbReference>
<reference evidence="10" key="1">
    <citation type="submission" date="2016-06" db="EMBL/GenBank/DDBJ databases">
        <title>Draft Genome sequence of the fungus Inonotus baumii.</title>
        <authorList>
            <person name="Zhu H."/>
            <person name="Lin W."/>
        </authorList>
    </citation>
    <scope>NUCLEOTIDE SEQUENCE</scope>
    <source>
        <strain evidence="10">821</strain>
    </source>
</reference>
<dbReference type="PANTHER" id="PTHR47966">
    <property type="entry name" value="BETA-SITE APP-CLEAVING ENZYME, ISOFORM A-RELATED"/>
    <property type="match status" value="1"/>
</dbReference>
<evidence type="ECO:0000256" key="6">
    <source>
        <dbReference type="RuleBase" id="RU000454"/>
    </source>
</evidence>
<feature type="active site" evidence="5">
    <location>
        <position position="107"/>
    </location>
</feature>
<dbReference type="InterPro" id="IPR033121">
    <property type="entry name" value="PEPTIDASE_A1"/>
</dbReference>
<keyword evidence="11" id="KW-1185">Reference proteome</keyword>
<dbReference type="EMBL" id="LNZH02000155">
    <property type="protein sequence ID" value="OCB89454.1"/>
    <property type="molecule type" value="Genomic_DNA"/>
</dbReference>
<evidence type="ECO:0000259" key="9">
    <source>
        <dbReference type="PROSITE" id="PS51767"/>
    </source>
</evidence>
<accession>A0A9Q5I0M5</accession>
<evidence type="ECO:0000256" key="3">
    <source>
        <dbReference type="ARBA" id="ARBA00022750"/>
    </source>
</evidence>
<feature type="signal peptide" evidence="8">
    <location>
        <begin position="1"/>
        <end position="24"/>
    </location>
</feature>
<dbReference type="PRINTS" id="PR00792">
    <property type="entry name" value="PEPSIN"/>
</dbReference>
<keyword evidence="8" id="KW-0732">Signal</keyword>
<dbReference type="PANTHER" id="PTHR47966:SF6">
    <property type="entry name" value="PEPTIDASE A1 DOMAIN-CONTAINING PROTEIN"/>
    <property type="match status" value="1"/>
</dbReference>
<dbReference type="GO" id="GO:0004190">
    <property type="term" value="F:aspartic-type endopeptidase activity"/>
    <property type="evidence" value="ECO:0007669"/>
    <property type="project" value="UniProtKB-KW"/>
</dbReference>
<proteinExistence type="inferred from homology"/>
<evidence type="ECO:0000313" key="10">
    <source>
        <dbReference type="EMBL" id="OCB89454.1"/>
    </source>
</evidence>
<feature type="compositionally biased region" description="Low complexity" evidence="7">
    <location>
        <begin position="492"/>
        <end position="505"/>
    </location>
</feature>
<dbReference type="PROSITE" id="PS51767">
    <property type="entry name" value="PEPTIDASE_A1"/>
    <property type="match status" value="1"/>
</dbReference>
<keyword evidence="2 6" id="KW-0645">Protease</keyword>
<dbReference type="Proteomes" id="UP000757232">
    <property type="component" value="Unassembled WGS sequence"/>
</dbReference>
<dbReference type="InterPro" id="IPR001969">
    <property type="entry name" value="Aspartic_peptidase_AS"/>
</dbReference>
<comment type="caution">
    <text evidence="10">The sequence shown here is derived from an EMBL/GenBank/DDBJ whole genome shotgun (WGS) entry which is preliminary data.</text>
</comment>
<protein>
    <submittedName>
        <fullName evidence="10">Acid protease</fullName>
    </submittedName>
</protein>
<organism evidence="10 11">
    <name type="scientific">Sanghuangporus baumii</name>
    <name type="common">Phellinus baumii</name>
    <dbReference type="NCBI Taxonomy" id="108892"/>
    <lineage>
        <taxon>Eukaryota</taxon>
        <taxon>Fungi</taxon>
        <taxon>Dikarya</taxon>
        <taxon>Basidiomycota</taxon>
        <taxon>Agaricomycotina</taxon>
        <taxon>Agaricomycetes</taxon>
        <taxon>Hymenochaetales</taxon>
        <taxon>Hymenochaetaceae</taxon>
        <taxon>Sanghuangporus</taxon>
    </lineage>
</organism>
<evidence type="ECO:0000256" key="5">
    <source>
        <dbReference type="PIRSR" id="PIRSR601461-1"/>
    </source>
</evidence>
<sequence length="535" mass="55454">MTSKFAAAAVCLIVLTVLSSSAVASRASASLHIPLARRKISPRSINDFATVADSIRTKYGRPAIASSSSKKRQNTANVDITNQQADSSYFAPISVGTPPQEFNVILDTGSSDLWVASNQCLACPQKSPLFDSSQSSSLSSSQQSITISYGSGQVAGTVATDAVSMGGFTISEQTLSIVDQISSNFLTQPVSGLMGLAFQTIAQSRATPFWETLANENQLTDPEMSFWLTRFVDDTQAQELEPGGAFTLGGTNSSLFTGDIDFVDIPEDVTPSFWLLPLQEVTVQGNSVSIPTGDAGLAAIDTGTTLVAGPSTAVQNIFNEIQDSEALTGQLQGFFAFPCDTTVAVTLNFGSRTWEISDADFNLGAIDAQGQQCLGGIFDLDAGTNIDSSNSIPAWVIGDTFLKNVYSVFRFNPSSIGFAQLSDAAGGANGTTASPSTSTSRSLSLTSSSHPAPTASIPIPSVSFLSSSVVTAPQPSGTATARITSGGVPLPSSSQSADSSSNAFASKIPTDRSTVTLSVLFSALAGILASSSLFS</sequence>
<comment type="similarity">
    <text evidence="1 6">Belongs to the peptidase A1 family.</text>
</comment>
<feature type="chain" id="PRO_5040494849" evidence="8">
    <location>
        <begin position="25"/>
        <end position="535"/>
    </location>
</feature>
<gene>
    <name evidence="10" type="ORF">A7U60_g3344</name>
</gene>
<dbReference type="InterPro" id="IPR034164">
    <property type="entry name" value="Pepsin-like_dom"/>
</dbReference>
<name>A0A9Q5I0M5_SANBA</name>
<feature type="active site" evidence="5">
    <location>
        <position position="301"/>
    </location>
</feature>
<keyword evidence="3 6" id="KW-0064">Aspartyl protease</keyword>
<evidence type="ECO:0000256" key="1">
    <source>
        <dbReference type="ARBA" id="ARBA00007447"/>
    </source>
</evidence>
<feature type="region of interest" description="Disordered" evidence="7">
    <location>
        <begin position="476"/>
        <end position="505"/>
    </location>
</feature>
<evidence type="ECO:0000256" key="2">
    <source>
        <dbReference type="ARBA" id="ARBA00022670"/>
    </source>
</evidence>
<evidence type="ECO:0000256" key="8">
    <source>
        <dbReference type="SAM" id="SignalP"/>
    </source>
</evidence>
<evidence type="ECO:0000256" key="4">
    <source>
        <dbReference type="ARBA" id="ARBA00022801"/>
    </source>
</evidence>
<dbReference type="InterPro" id="IPR001461">
    <property type="entry name" value="Aspartic_peptidase_A1"/>
</dbReference>
<feature type="domain" description="Peptidase A1" evidence="9">
    <location>
        <begin position="89"/>
        <end position="419"/>
    </location>
</feature>
<keyword evidence="4 6" id="KW-0378">Hydrolase</keyword>
<dbReference type="CDD" id="cd05471">
    <property type="entry name" value="pepsin_like"/>
    <property type="match status" value="1"/>
</dbReference>
<dbReference type="FunFam" id="2.40.70.10:FF:000115">
    <property type="entry name" value="Lysosomal aspartic protease"/>
    <property type="match status" value="1"/>
</dbReference>